<evidence type="ECO:0000313" key="7">
    <source>
        <dbReference type="Proteomes" id="UP000186895"/>
    </source>
</evidence>
<organism evidence="6 7">
    <name type="scientific">Marinobacterium stanieri</name>
    <dbReference type="NCBI Taxonomy" id="49186"/>
    <lineage>
        <taxon>Bacteria</taxon>
        <taxon>Pseudomonadati</taxon>
        <taxon>Pseudomonadota</taxon>
        <taxon>Gammaproteobacteria</taxon>
        <taxon>Oceanospirillales</taxon>
        <taxon>Oceanospirillaceae</taxon>
        <taxon>Marinobacterium</taxon>
    </lineage>
</organism>
<evidence type="ECO:0000313" key="6">
    <source>
        <dbReference type="EMBL" id="SIQ51316.1"/>
    </source>
</evidence>
<protein>
    <submittedName>
        <fullName evidence="6">DNA-binding transcriptional regulator, MerR family</fullName>
    </submittedName>
</protein>
<dbReference type="GO" id="GO:0003700">
    <property type="term" value="F:DNA-binding transcription factor activity"/>
    <property type="evidence" value="ECO:0007669"/>
    <property type="project" value="InterPro"/>
</dbReference>
<evidence type="ECO:0000256" key="1">
    <source>
        <dbReference type="ARBA" id="ARBA00022491"/>
    </source>
</evidence>
<dbReference type="EMBL" id="FTMN01000005">
    <property type="protein sequence ID" value="SIQ51316.1"/>
    <property type="molecule type" value="Genomic_DNA"/>
</dbReference>
<dbReference type="GO" id="GO:0003677">
    <property type="term" value="F:DNA binding"/>
    <property type="evidence" value="ECO:0007669"/>
    <property type="project" value="UniProtKB-KW"/>
</dbReference>
<dbReference type="STRING" id="49186.SAMN05421647_105271"/>
<dbReference type="PROSITE" id="PS50937">
    <property type="entry name" value="HTH_MERR_2"/>
    <property type="match status" value="1"/>
</dbReference>
<dbReference type="InterPro" id="IPR000551">
    <property type="entry name" value="MerR-type_HTH_dom"/>
</dbReference>
<feature type="domain" description="HTH merR-type" evidence="5">
    <location>
        <begin position="10"/>
        <end position="74"/>
    </location>
</feature>
<reference evidence="6 7" key="1">
    <citation type="submission" date="2017-01" db="EMBL/GenBank/DDBJ databases">
        <authorList>
            <person name="Mah S.A."/>
            <person name="Swanson W.J."/>
            <person name="Moy G.W."/>
            <person name="Vacquier V.D."/>
        </authorList>
    </citation>
    <scope>NUCLEOTIDE SEQUENCE [LARGE SCALE GENOMIC DNA]</scope>
    <source>
        <strain evidence="6 7">DSM 7027</strain>
    </source>
</reference>
<dbReference type="SUPFAM" id="SSF46955">
    <property type="entry name" value="Putative DNA-binding domain"/>
    <property type="match status" value="1"/>
</dbReference>
<dbReference type="Proteomes" id="UP000186895">
    <property type="component" value="Unassembled WGS sequence"/>
</dbReference>
<dbReference type="InterPro" id="IPR047057">
    <property type="entry name" value="MerR_fam"/>
</dbReference>
<keyword evidence="7" id="KW-1185">Reference proteome</keyword>
<dbReference type="SMART" id="SM00422">
    <property type="entry name" value="HTH_MERR"/>
    <property type="match status" value="1"/>
</dbReference>
<keyword evidence="3 6" id="KW-0238">DNA-binding</keyword>
<accession>A0A1N6TDY5</accession>
<dbReference type="AlphaFoldDB" id="A0A1N6TDY5"/>
<gene>
    <name evidence="6" type="ORF">SAMN05421647_105271</name>
</gene>
<dbReference type="InterPro" id="IPR009061">
    <property type="entry name" value="DNA-bd_dom_put_sf"/>
</dbReference>
<proteinExistence type="predicted"/>
<dbReference type="PANTHER" id="PTHR30204:SF69">
    <property type="entry name" value="MERR-FAMILY TRANSCRIPTIONAL REGULATOR"/>
    <property type="match status" value="1"/>
</dbReference>
<keyword evidence="2" id="KW-0805">Transcription regulation</keyword>
<name>A0A1N6TDY5_9GAMM</name>
<evidence type="ECO:0000259" key="5">
    <source>
        <dbReference type="PROSITE" id="PS50937"/>
    </source>
</evidence>
<evidence type="ECO:0000256" key="2">
    <source>
        <dbReference type="ARBA" id="ARBA00023015"/>
    </source>
</evidence>
<evidence type="ECO:0000256" key="4">
    <source>
        <dbReference type="ARBA" id="ARBA00023163"/>
    </source>
</evidence>
<sequence>MQDKDVLVFINEASKQSGATQRAIRLYESIGLMRVNRSGKYRVYSQENIKTIKMIKEAQTIGISLSEMVALRKNEEDFDWKRVSELLVKKQESVDNEIKDLELKKQRIIDYRISIDNCIRSLDSDL</sequence>
<evidence type="ECO:0000256" key="3">
    <source>
        <dbReference type="ARBA" id="ARBA00023125"/>
    </source>
</evidence>
<dbReference type="Pfam" id="PF13411">
    <property type="entry name" value="MerR_1"/>
    <property type="match status" value="1"/>
</dbReference>
<keyword evidence="1" id="KW-0678">Repressor</keyword>
<dbReference type="PANTHER" id="PTHR30204">
    <property type="entry name" value="REDOX-CYCLING DRUG-SENSING TRANSCRIPTIONAL ACTIVATOR SOXR"/>
    <property type="match status" value="1"/>
</dbReference>
<keyword evidence="4" id="KW-0804">Transcription</keyword>
<dbReference type="Gene3D" id="1.10.1660.10">
    <property type="match status" value="1"/>
</dbReference>